<accession>A0A4Y2MED5</accession>
<dbReference type="AlphaFoldDB" id="A0A4Y2MED5"/>
<name>A0A4Y2MED5_ARAVE</name>
<evidence type="ECO:0000313" key="1">
    <source>
        <dbReference type="EMBL" id="GBN25478.1"/>
    </source>
</evidence>
<dbReference type="Proteomes" id="UP000499080">
    <property type="component" value="Unassembled WGS sequence"/>
</dbReference>
<protein>
    <submittedName>
        <fullName evidence="1">Uncharacterized protein</fullName>
    </submittedName>
</protein>
<organism evidence="1 2">
    <name type="scientific">Araneus ventricosus</name>
    <name type="common">Orbweaver spider</name>
    <name type="synonym">Epeira ventricosa</name>
    <dbReference type="NCBI Taxonomy" id="182803"/>
    <lineage>
        <taxon>Eukaryota</taxon>
        <taxon>Metazoa</taxon>
        <taxon>Ecdysozoa</taxon>
        <taxon>Arthropoda</taxon>
        <taxon>Chelicerata</taxon>
        <taxon>Arachnida</taxon>
        <taxon>Araneae</taxon>
        <taxon>Araneomorphae</taxon>
        <taxon>Entelegynae</taxon>
        <taxon>Araneoidea</taxon>
        <taxon>Araneidae</taxon>
        <taxon>Araneus</taxon>
    </lineage>
</organism>
<comment type="caution">
    <text evidence="1">The sequence shown here is derived from an EMBL/GenBank/DDBJ whole genome shotgun (WGS) entry which is preliminary data.</text>
</comment>
<reference evidence="1 2" key="1">
    <citation type="journal article" date="2019" name="Sci. Rep.">
        <title>Orb-weaving spider Araneus ventricosus genome elucidates the spidroin gene catalogue.</title>
        <authorList>
            <person name="Kono N."/>
            <person name="Nakamura H."/>
            <person name="Ohtoshi R."/>
            <person name="Moran D.A.P."/>
            <person name="Shinohara A."/>
            <person name="Yoshida Y."/>
            <person name="Fujiwara M."/>
            <person name="Mori M."/>
            <person name="Tomita M."/>
            <person name="Arakawa K."/>
        </authorList>
    </citation>
    <scope>NUCLEOTIDE SEQUENCE [LARGE SCALE GENOMIC DNA]</scope>
</reference>
<gene>
    <name evidence="1" type="ORF">AVEN_151234_1</name>
</gene>
<evidence type="ECO:0000313" key="2">
    <source>
        <dbReference type="Proteomes" id="UP000499080"/>
    </source>
</evidence>
<keyword evidence="2" id="KW-1185">Reference proteome</keyword>
<sequence>NFENVFKYNFQRQNGTEQHLSLVPEGHGFIYSTGSGRLEMLRSREKCLSHCSVAVRGASTYQNRSEVMLLKSVFKRHRTRPLIAESQRETRLAHLVFQFSHWQRQCQTLEMFPFDDFVSCDNW</sequence>
<proteinExistence type="predicted"/>
<feature type="non-terminal residue" evidence="1">
    <location>
        <position position="1"/>
    </location>
</feature>
<dbReference type="EMBL" id="BGPR01007248">
    <property type="protein sequence ID" value="GBN25478.1"/>
    <property type="molecule type" value="Genomic_DNA"/>
</dbReference>